<feature type="compositionally biased region" description="Basic and acidic residues" evidence="1">
    <location>
        <begin position="779"/>
        <end position="789"/>
    </location>
</feature>
<feature type="compositionally biased region" description="Polar residues" evidence="1">
    <location>
        <begin position="947"/>
        <end position="957"/>
    </location>
</feature>
<feature type="region of interest" description="Disordered" evidence="1">
    <location>
        <begin position="923"/>
        <end position="1067"/>
    </location>
</feature>
<evidence type="ECO:0000256" key="1">
    <source>
        <dbReference type="SAM" id="MobiDB-lite"/>
    </source>
</evidence>
<dbReference type="EMBL" id="CAMXCT010002129">
    <property type="protein sequence ID" value="CAI3995886.1"/>
    <property type="molecule type" value="Genomic_DNA"/>
</dbReference>
<dbReference type="EMBL" id="CAMXCT030002129">
    <property type="protein sequence ID" value="CAL4783198.1"/>
    <property type="molecule type" value="Genomic_DNA"/>
</dbReference>
<evidence type="ECO:0000313" key="5">
    <source>
        <dbReference type="Proteomes" id="UP001152797"/>
    </source>
</evidence>
<feature type="region of interest" description="Disordered" evidence="1">
    <location>
        <begin position="770"/>
        <end position="790"/>
    </location>
</feature>
<reference evidence="3" key="1">
    <citation type="submission" date="2022-10" db="EMBL/GenBank/DDBJ databases">
        <authorList>
            <person name="Chen Y."/>
            <person name="Dougan E. K."/>
            <person name="Chan C."/>
            <person name="Rhodes N."/>
            <person name="Thang M."/>
        </authorList>
    </citation>
    <scope>NUCLEOTIDE SEQUENCE</scope>
</reference>
<feature type="signal peptide" evidence="2">
    <location>
        <begin position="1"/>
        <end position="24"/>
    </location>
</feature>
<evidence type="ECO:0000256" key="2">
    <source>
        <dbReference type="SAM" id="SignalP"/>
    </source>
</evidence>
<feature type="compositionally biased region" description="Low complexity" evidence="1">
    <location>
        <begin position="282"/>
        <end position="301"/>
    </location>
</feature>
<feature type="compositionally biased region" description="Basic and acidic residues" evidence="1">
    <location>
        <begin position="462"/>
        <end position="473"/>
    </location>
</feature>
<gene>
    <name evidence="3" type="ORF">C1SCF055_LOCUS22410</name>
</gene>
<keyword evidence="2" id="KW-0732">Signal</keyword>
<accession>A0A9P1G1D1</accession>
<feature type="region of interest" description="Disordered" evidence="1">
    <location>
        <begin position="2317"/>
        <end position="2375"/>
    </location>
</feature>
<feature type="region of interest" description="Disordered" evidence="1">
    <location>
        <begin position="250"/>
        <end position="581"/>
    </location>
</feature>
<evidence type="ECO:0000313" key="4">
    <source>
        <dbReference type="EMBL" id="CAL4783198.1"/>
    </source>
</evidence>
<dbReference type="Proteomes" id="UP001152797">
    <property type="component" value="Unassembled WGS sequence"/>
</dbReference>
<protein>
    <submittedName>
        <fullName evidence="4">Polycystin-1-like protein 3 (Polycystin-1L3) (PC1-like 3 protein) (Polycystic kidney disease protein 1-like 3)</fullName>
    </submittedName>
</protein>
<feature type="compositionally biased region" description="Basic and acidic residues" evidence="1">
    <location>
        <begin position="302"/>
        <end position="313"/>
    </location>
</feature>
<feature type="compositionally biased region" description="Basic residues" evidence="1">
    <location>
        <begin position="1055"/>
        <end position="1066"/>
    </location>
</feature>
<organism evidence="3">
    <name type="scientific">Cladocopium goreaui</name>
    <dbReference type="NCBI Taxonomy" id="2562237"/>
    <lineage>
        <taxon>Eukaryota</taxon>
        <taxon>Sar</taxon>
        <taxon>Alveolata</taxon>
        <taxon>Dinophyceae</taxon>
        <taxon>Suessiales</taxon>
        <taxon>Symbiodiniaceae</taxon>
        <taxon>Cladocopium</taxon>
    </lineage>
</organism>
<reference evidence="4 5" key="2">
    <citation type="submission" date="2024-05" db="EMBL/GenBank/DDBJ databases">
        <authorList>
            <person name="Chen Y."/>
            <person name="Shah S."/>
            <person name="Dougan E. K."/>
            <person name="Thang M."/>
            <person name="Chan C."/>
        </authorList>
    </citation>
    <scope>NUCLEOTIDE SEQUENCE [LARGE SCALE GENOMIC DNA]</scope>
</reference>
<name>A0A9P1G1D1_9DINO</name>
<feature type="compositionally biased region" description="Basic and acidic residues" evidence="1">
    <location>
        <begin position="430"/>
        <end position="441"/>
    </location>
</feature>
<feature type="compositionally biased region" description="Low complexity" evidence="1">
    <location>
        <begin position="507"/>
        <end position="525"/>
    </location>
</feature>
<feature type="compositionally biased region" description="Low complexity" evidence="1">
    <location>
        <begin position="379"/>
        <end position="397"/>
    </location>
</feature>
<feature type="compositionally biased region" description="Basic residues" evidence="1">
    <location>
        <begin position="2321"/>
        <end position="2367"/>
    </location>
</feature>
<comment type="caution">
    <text evidence="3">The sequence shown here is derived from an EMBL/GenBank/DDBJ whole genome shotgun (WGS) entry which is preliminary data.</text>
</comment>
<feature type="compositionally biased region" description="Basic and acidic residues" evidence="1">
    <location>
        <begin position="558"/>
        <end position="569"/>
    </location>
</feature>
<dbReference type="EMBL" id="CAMXCT020002129">
    <property type="protein sequence ID" value="CAL1149261.1"/>
    <property type="molecule type" value="Genomic_DNA"/>
</dbReference>
<sequence length="2494" mass="274398">MFRASLWFGLLLGIFFLWADVALAVKERPLSLQEDTTSSSKEASWFHAEQNVELLTNIARRFHRESDLGTQTLHCLDCFGASQRVKTCWENAGYSACAFDLKLNEQHDLSLFGGCVELIRLLFMLLIGGIVVAGPPCSLHIAASQSVHQRLRTDLILIVEQPASSWAFKMHIMKKVAKEWGLNDLSGGKLDDKSRRSIGVGPRLGGKEGGTSVILQLTLHYLHVPYCSAGAVDPFAAFDDHLRRFPEEFQGWDEPNQDSDQHVPALPAPEPAEAEEVEGKAEAPAPSNAEGASGETSAAGPEPEKAEEVEGKAEAPAPSNAEGASGETSAAGPEPEKAEEVEDKAEAPAPSNAEGASGETSAAGPEPEKAEEVEDKAEAPAPSNAEGASGETSAAGPEPEKVEGAEGKAQTPVASDAEGYSGETSAAGPEPEKAEEAEGKAEAPAPSNAEGASGETSAAGPKPEKAEEVEYKAEAPAPSNAEGASGETSAAVPEPEKAEEVEDKAEAPAPSNAEGASGETSAAGPEPEKVDGAEGKAQTPVASDAEGYSGETSAAGPEPEKAEEVEGKAEAPAPSNAEGFFEEAPVLAPDEAQTTEEKEEKACMVSGAEEFRLILTSSPEMQQAALPPEDDVNVDGDWQDDSSTLVKIEEKHANVIKKMGEELDVLDLMVMSKYLNMSFMLCADNQNHNTLNPTSILDYLKDFGVDMSSELAPEDSPAGVLILCSSSFGGQGINHFVPAWFAEELGDDDFEKVRYRSLARYEKTMERLKRDQKRHSAKLRVEKQTHGDASDSASLAQLTLTSLEDEWLRETQWREFEIKCHASGLHPVDVPGDGNCLLWSIKCLYENDIYGSKIDPESKKDMAVIKEWRKQTVKAWNERKGIPCWQLLYEKMYVDSDEQMKIHQPSSVSQGALELVKAEVEGSKEQGCGIPPNKQGQDLGNVDAPTSHGSDGAQQPNPKRIARARVAPGFGDSGKEMDDASKFCQPGPSKPTVKKNASKTKQQKKQSKCSKQDSAAGSDDIEDSHQKQEGDDSEIDIDVAENLAKDTVQENGPAQKRRRVARRKQKGDREIQLLALRKFAGCKKAAACRLGSYTQMQNELVMNTKSWTDFSCKACQYLLESHGFDSDLASRHTAAAMTGEDVEIVDGDINMPDDAKNIFDGNEEKGEAQEEENGLTLEQLVMSISPHFQVVTQGGYKQHVPIRCTLCTSRSQPHGKVVDAVSMHPKDVRKFLGQHLQTDCHNRALGALAAKNAAQDGEQTLEEVPCEAVILKFDLEAEGAATKLHAMVHHVQQWMSWQKQDCGLQKHSYKLTQDCVEIRHSDCTRTVEVVKGAQKICGPCSKLTDGLSIRRMIHKFALKKYAAERLHAMLFHSDERLQEGEARMKADPIYEFFRTSFDRIMGYDALNLKNWVRSSFLSLEESRRSQAMQSFMESIVTPCVQVNVHAALEARPQLLRVQTVFETALEQRSISDMERINLEIAKCSVEGRLSQHPLLQGLILSCIKLLEREEKGLAMTGRNAANSIAANDEAKGLVQEAGATLAILGCNAEMLKRFGRSRAVKRSLKNMTEYGLPSPMLALSQESKIRENLTLIDERLSATTGKSGRLMACFDCTYLLQLNSQSYDRKNEKVSLVGGSSSCLLFDPGAEKQLALPAAEMPVNIGDVDGKFMTQTVDLFMATAFPYVRSLFDSKFFRELKFQPLPLHNLPRLPVMTPSFQGQPYYCVPGHANKNSGGQAQSSLRTMHLGRFWVDLSGSLLCGMPGSAFARDDPQSDSLQALLANPFFYVHTTSGTLSMIPIPWMNRGALLWSLSTALVFSPMLHKGMSLKARTEISVSGYILLDLWYLMGAKLEASRGAFVGSMTMARETVTNLQNLTLSLVCIATSKPVTLSELSIEQLFGRLRRRQSNAQLSPMQFWEASQREMLRASNQRFKDCVKLKDIKQEPALTETEFQGCCQRAYNAAVKLAAWAGGYTEASLKSYYEESAAAGWFDQTFGHVMEFDTLDDPDDPHEAEARDMSETNRFQLVLAEVTRKACVPDPEPASQSEMREEDLDLNADLRRLEPEDKEDVLPMMHDMPSSKRFDEDLPATLGVAMSCGGDRWNALWRLCLHLRCAPDGCDAQWVKNPRAKRSRTLNWHQRNCQLLKMKQMKSVESRDRVRAGRSGHVVLYVDEQQTICLGLVLTVWRIGKKRKPAPNPCPVNGCFCFRVVEATQQEDSSASFVVSDTSIARVVPLDALIAVLDCEDSFLESKVQPGTWCIACDRSEIDSIRTCKLQEHELIDRCLLTLTEQSVESFQQARETKAEGWRCSFVGAEVPEKGNGRGRKRRARVVKRTRLAKAKAAPKKKSKKNKKNKNKKDKGGKKTKKQKAGEEENNTIPAVAANFTRSKKGDKLIQQQMVALLNLDISKFPDKPAFDPASGACRLKIDAAKGQSWQKVVDKASFYFHSIYMTRSRPEYGQSLEKHFQTLEKNLNDGNRSPWLRLLRSICEMPDVK</sequence>
<keyword evidence="5" id="KW-1185">Reference proteome</keyword>
<feature type="compositionally biased region" description="Low complexity" evidence="1">
    <location>
        <begin position="442"/>
        <end position="461"/>
    </location>
</feature>
<feature type="chain" id="PRO_5043272582" evidence="2">
    <location>
        <begin position="25"/>
        <end position="2494"/>
    </location>
</feature>
<feature type="compositionally biased region" description="Low complexity" evidence="1">
    <location>
        <begin position="314"/>
        <end position="333"/>
    </location>
</feature>
<feature type="compositionally biased region" description="Basic residues" evidence="1">
    <location>
        <begin position="992"/>
        <end position="1008"/>
    </location>
</feature>
<evidence type="ECO:0000313" key="3">
    <source>
        <dbReference type="EMBL" id="CAI3995886.1"/>
    </source>
</evidence>
<proteinExistence type="predicted"/>
<feature type="compositionally biased region" description="Low complexity" evidence="1">
    <location>
        <begin position="347"/>
        <end position="365"/>
    </location>
</feature>